<comment type="caution">
    <text evidence="2">The sequence shown here is derived from an EMBL/GenBank/DDBJ whole genome shotgun (WGS) entry which is preliminary data.</text>
</comment>
<gene>
    <name evidence="2" type="ORF">BN587_00896</name>
</gene>
<accession>R6WS54</accession>
<sequence>MKETLMKLKTFFLYGLLISIPLFVFLWFVDTLSSSFNPEYRPLLGFLQIANSLLQTIIGM</sequence>
<dbReference type="AlphaFoldDB" id="R6WS54"/>
<proteinExistence type="predicted"/>
<dbReference type="RefSeq" id="WP_021719971.1">
    <property type="nucleotide sequence ID" value="NZ_FR892786.1"/>
</dbReference>
<keyword evidence="1" id="KW-0472">Membrane</keyword>
<dbReference type="Proteomes" id="UP000014937">
    <property type="component" value="Unassembled WGS sequence"/>
</dbReference>
<evidence type="ECO:0000313" key="2">
    <source>
        <dbReference type="EMBL" id="CDD12205.1"/>
    </source>
</evidence>
<protein>
    <submittedName>
        <fullName evidence="2">Uncharacterized protein</fullName>
    </submittedName>
</protein>
<dbReference type="EMBL" id="CBGL010000118">
    <property type="protein sequence ID" value="CDD12205.1"/>
    <property type="molecule type" value="Genomic_DNA"/>
</dbReference>
<evidence type="ECO:0000256" key="1">
    <source>
        <dbReference type="SAM" id="Phobius"/>
    </source>
</evidence>
<dbReference type="HOGENOM" id="CLU_2937630_0_0_9"/>
<keyword evidence="1" id="KW-0812">Transmembrane</keyword>
<reference evidence="2" key="1">
    <citation type="submission" date="2012-11" db="EMBL/GenBank/DDBJ databases">
        <title>Dependencies among metagenomic species, viruses, plasmids and units of genetic variation.</title>
        <authorList>
            <person name="Nielsen H.B."/>
            <person name="Almeida M."/>
            <person name="Juncker A.S."/>
            <person name="Rasmussen S."/>
            <person name="Li J."/>
            <person name="Sunagawa S."/>
            <person name="Plichta D."/>
            <person name="Gautier L."/>
            <person name="Le Chatelier E."/>
            <person name="Peletier E."/>
            <person name="Bonde I."/>
            <person name="Nielsen T."/>
            <person name="Manichanh C."/>
            <person name="Arumugam M."/>
            <person name="Batto J."/>
            <person name="Santos M.B.Q.D."/>
            <person name="Blom N."/>
            <person name="Borruel N."/>
            <person name="Burgdorf K.S."/>
            <person name="Boumezbeur F."/>
            <person name="Casellas F."/>
            <person name="Dore J."/>
            <person name="Guarner F."/>
            <person name="Hansen T."/>
            <person name="Hildebrand F."/>
            <person name="Kaas R.S."/>
            <person name="Kennedy S."/>
            <person name="Kristiansen K."/>
            <person name="Kultima J.R."/>
            <person name="Leonard P."/>
            <person name="Levenez F."/>
            <person name="Lund O."/>
            <person name="Moumen B."/>
            <person name="Le Paslier D."/>
            <person name="Pons N."/>
            <person name="Pedersen O."/>
            <person name="Prifti E."/>
            <person name="Qin J."/>
            <person name="Raes J."/>
            <person name="Tap J."/>
            <person name="Tims S."/>
            <person name="Ussery D.W."/>
            <person name="Yamada T."/>
            <person name="MetaHit consortium"/>
            <person name="Renault P."/>
            <person name="Sicheritz-Ponten T."/>
            <person name="Bork P."/>
            <person name="Wang J."/>
            <person name="Brunak S."/>
            <person name="Ehrlich S.D."/>
        </authorList>
    </citation>
    <scope>NUCLEOTIDE SEQUENCE [LARGE SCALE GENOMIC DNA]</scope>
</reference>
<name>R6WS54_9FIRM</name>
<keyword evidence="1" id="KW-1133">Transmembrane helix</keyword>
<feature type="transmembrane region" description="Helical" evidence="1">
    <location>
        <begin position="12"/>
        <end position="29"/>
    </location>
</feature>
<organism evidence="2">
    <name type="scientific">Phascolarctobacterium succinatutens CAG:287</name>
    <dbReference type="NCBI Taxonomy" id="1263101"/>
    <lineage>
        <taxon>Bacteria</taxon>
        <taxon>Bacillati</taxon>
        <taxon>Bacillota</taxon>
        <taxon>Negativicutes</taxon>
        <taxon>Acidaminococcales</taxon>
        <taxon>Acidaminococcaceae</taxon>
        <taxon>Phascolarctobacterium</taxon>
    </lineage>
</organism>